<sequence>MSDNIRALRQVTSWSAAVRAIDWTHLSGQLDIAFPDEYKALVEAFPPGEFQTFIKVLHPEASSDADAFREEVAGYAAIVADWAAEQPLSYPVYPAVDGLIPWAIVGFDYVFCWRPGAGGPDTWPTIVCNDDEEPWPIVDLPTAAVLNVLVTDRSGIEEMRYIAEHVQPPDFTPLRGFEPDPAEPVSRPSGQYWVSNLRSYAPTILETVPVDGLAPVVEAVAVPGYDISESMMRAKHALPGDYYDIVTALGAVTAGPARLCAPDGSVNDFFAVGKALGDRVAAERNRGGGPPGAIDPEAGGLIPWGRLGGGYLGWARTSGNPHEWPVVALDASLGHHVAYPMSTSRFLYELATNPDGVVLPPVR</sequence>
<reference evidence="1 2" key="1">
    <citation type="submission" date="2023-07" db="EMBL/GenBank/DDBJ databases">
        <title>Sequencing the genomes of 1000 actinobacteria strains.</title>
        <authorList>
            <person name="Klenk H.-P."/>
        </authorList>
    </citation>
    <scope>NUCLEOTIDE SEQUENCE [LARGE SCALE GENOMIC DNA]</scope>
    <source>
        <strain evidence="1 2">DSM 44711</strain>
    </source>
</reference>
<gene>
    <name evidence="1" type="ORF">J2S44_007871</name>
</gene>
<evidence type="ECO:0008006" key="3">
    <source>
        <dbReference type="Google" id="ProtNLM"/>
    </source>
</evidence>
<dbReference type="RefSeq" id="WP_310425131.1">
    <property type="nucleotide sequence ID" value="NZ_JAVDYC010000001.1"/>
</dbReference>
<dbReference type="AlphaFoldDB" id="A0AAE3ZZE0"/>
<dbReference type="EMBL" id="JAVDYC010000001">
    <property type="protein sequence ID" value="MDR7327621.1"/>
    <property type="molecule type" value="Genomic_DNA"/>
</dbReference>
<name>A0AAE3ZZE0_9ACTN</name>
<organism evidence="1 2">
    <name type="scientific">Catenuloplanes niger</name>
    <dbReference type="NCBI Taxonomy" id="587534"/>
    <lineage>
        <taxon>Bacteria</taxon>
        <taxon>Bacillati</taxon>
        <taxon>Actinomycetota</taxon>
        <taxon>Actinomycetes</taxon>
        <taxon>Micromonosporales</taxon>
        <taxon>Micromonosporaceae</taxon>
        <taxon>Catenuloplanes</taxon>
    </lineage>
</organism>
<protein>
    <recommendedName>
        <fullName evidence="3">Knr4/Smi1-like domain-containing protein</fullName>
    </recommendedName>
</protein>
<comment type="caution">
    <text evidence="1">The sequence shown here is derived from an EMBL/GenBank/DDBJ whole genome shotgun (WGS) entry which is preliminary data.</text>
</comment>
<accession>A0AAE3ZZE0</accession>
<evidence type="ECO:0000313" key="2">
    <source>
        <dbReference type="Proteomes" id="UP001183629"/>
    </source>
</evidence>
<evidence type="ECO:0000313" key="1">
    <source>
        <dbReference type="EMBL" id="MDR7327621.1"/>
    </source>
</evidence>
<keyword evidence="2" id="KW-1185">Reference proteome</keyword>
<proteinExistence type="predicted"/>
<dbReference type="Proteomes" id="UP001183629">
    <property type="component" value="Unassembled WGS sequence"/>
</dbReference>